<dbReference type="SUPFAM" id="SSF52283">
    <property type="entry name" value="Formate/glycerate dehydrogenase catalytic domain-like"/>
    <property type="match status" value="1"/>
</dbReference>
<dbReference type="Pfam" id="PF00389">
    <property type="entry name" value="2-Hacid_dh"/>
    <property type="match status" value="1"/>
</dbReference>
<dbReference type="Proteomes" id="UP001299970">
    <property type="component" value="Unassembled WGS sequence"/>
</dbReference>
<evidence type="ECO:0000313" key="8">
    <source>
        <dbReference type="EMBL" id="MCH6165481.1"/>
    </source>
</evidence>
<evidence type="ECO:0000256" key="2">
    <source>
        <dbReference type="ARBA" id="ARBA00022605"/>
    </source>
</evidence>
<keyword evidence="3 5" id="KW-0560">Oxidoreductase</keyword>
<dbReference type="SUPFAM" id="SSF51735">
    <property type="entry name" value="NAD(P)-binding Rossmann-fold domains"/>
    <property type="match status" value="1"/>
</dbReference>
<sequence>MKLSCAVLDDYQDVALRTADWSSLADAVDVEVFHEHIDDEDALVETLGKHEIVVIMRERTPFPRSVLARLPRLRLLVTTGMGNASVDMAAAAEQGVLVCGTGGLMPPTAELTWALMLGLARSVPAETASLRAGGQWQRSVGTDIHGSTLGVIGLGRIGRHVAKIGQAFGMDVVAWSQNLTAEAAADAGVRLASSKEELLEVSDFVTIHLVLSDRSRGLLGAPELARMRPTAYLINTSRGPIVDEDALVDALRAGRIAGAGIDVFAVEPLPADHPFRSLPNVLATPHLGYVTRKTYDMFFREAVEDIAAFVAGSPVRTLN</sequence>
<keyword evidence="9" id="KW-1185">Reference proteome</keyword>
<evidence type="ECO:0000259" key="6">
    <source>
        <dbReference type="Pfam" id="PF00389"/>
    </source>
</evidence>
<dbReference type="RefSeq" id="WP_241035519.1">
    <property type="nucleotide sequence ID" value="NZ_BAAAJF010000032.1"/>
</dbReference>
<feature type="domain" description="D-isomer specific 2-hydroxyacid dehydrogenase NAD-binding" evidence="7">
    <location>
        <begin position="114"/>
        <end position="288"/>
    </location>
</feature>
<keyword evidence="4" id="KW-0520">NAD</keyword>
<evidence type="ECO:0000256" key="1">
    <source>
        <dbReference type="ARBA" id="ARBA00005854"/>
    </source>
</evidence>
<dbReference type="InterPro" id="IPR006139">
    <property type="entry name" value="D-isomer_2_OHA_DH_cat_dom"/>
</dbReference>
<dbReference type="InterPro" id="IPR036291">
    <property type="entry name" value="NAD(P)-bd_dom_sf"/>
</dbReference>
<dbReference type="Gene3D" id="3.40.50.720">
    <property type="entry name" value="NAD(P)-binding Rossmann-like Domain"/>
    <property type="match status" value="2"/>
</dbReference>
<dbReference type="InterPro" id="IPR029752">
    <property type="entry name" value="D-isomer_DH_CS1"/>
</dbReference>
<dbReference type="InterPro" id="IPR006140">
    <property type="entry name" value="D-isomer_DH_NAD-bd"/>
</dbReference>
<evidence type="ECO:0000256" key="5">
    <source>
        <dbReference type="RuleBase" id="RU003719"/>
    </source>
</evidence>
<reference evidence="8 9" key="1">
    <citation type="submission" date="2022-03" db="EMBL/GenBank/DDBJ databases">
        <title>Pseudonocardia alaer sp. nov., a novel actinomycete isolated from reed forest soil.</title>
        <authorList>
            <person name="Wang L."/>
        </authorList>
    </citation>
    <scope>NUCLEOTIDE SEQUENCE [LARGE SCALE GENOMIC DNA]</scope>
    <source>
        <strain evidence="8 9">Y-16303</strain>
    </source>
</reference>
<evidence type="ECO:0000256" key="3">
    <source>
        <dbReference type="ARBA" id="ARBA00023002"/>
    </source>
</evidence>
<dbReference type="PANTHER" id="PTHR42789">
    <property type="entry name" value="D-ISOMER SPECIFIC 2-HYDROXYACID DEHYDROGENASE FAMILY PROTEIN (AFU_ORTHOLOGUE AFUA_6G10090)"/>
    <property type="match status" value="1"/>
</dbReference>
<dbReference type="PANTHER" id="PTHR42789:SF1">
    <property type="entry name" value="D-ISOMER SPECIFIC 2-HYDROXYACID DEHYDROGENASE FAMILY PROTEIN (AFU_ORTHOLOGUE AFUA_6G10090)"/>
    <property type="match status" value="1"/>
</dbReference>
<accession>A0ABS9TAC1</accession>
<dbReference type="PROSITE" id="PS00065">
    <property type="entry name" value="D_2_HYDROXYACID_DH_1"/>
    <property type="match status" value="1"/>
</dbReference>
<evidence type="ECO:0000313" key="9">
    <source>
        <dbReference type="Proteomes" id="UP001299970"/>
    </source>
</evidence>
<proteinExistence type="inferred from homology"/>
<name>A0ABS9TAC1_9PSEU</name>
<evidence type="ECO:0000256" key="4">
    <source>
        <dbReference type="ARBA" id="ARBA00023027"/>
    </source>
</evidence>
<dbReference type="EMBL" id="JAKXMK010000006">
    <property type="protein sequence ID" value="MCH6165481.1"/>
    <property type="molecule type" value="Genomic_DNA"/>
</dbReference>
<feature type="domain" description="D-isomer specific 2-hydroxyacid dehydrogenase catalytic" evidence="6">
    <location>
        <begin position="16"/>
        <end position="316"/>
    </location>
</feature>
<gene>
    <name evidence="8" type="ORF">MMF94_07290</name>
</gene>
<evidence type="ECO:0000259" key="7">
    <source>
        <dbReference type="Pfam" id="PF02826"/>
    </source>
</evidence>
<organism evidence="8 9">
    <name type="scientific">Pseudonocardia alaniniphila</name>
    <dbReference type="NCBI Taxonomy" id="75291"/>
    <lineage>
        <taxon>Bacteria</taxon>
        <taxon>Bacillati</taxon>
        <taxon>Actinomycetota</taxon>
        <taxon>Actinomycetes</taxon>
        <taxon>Pseudonocardiales</taxon>
        <taxon>Pseudonocardiaceae</taxon>
        <taxon>Pseudonocardia</taxon>
    </lineage>
</organism>
<dbReference type="PROSITE" id="PS00671">
    <property type="entry name" value="D_2_HYDROXYACID_DH_3"/>
    <property type="match status" value="1"/>
</dbReference>
<dbReference type="InterPro" id="IPR050857">
    <property type="entry name" value="D-2-hydroxyacid_DH"/>
</dbReference>
<comment type="similarity">
    <text evidence="1 5">Belongs to the D-isomer specific 2-hydroxyacid dehydrogenase family.</text>
</comment>
<keyword evidence="2" id="KW-0028">Amino-acid biosynthesis</keyword>
<comment type="caution">
    <text evidence="8">The sequence shown here is derived from an EMBL/GenBank/DDBJ whole genome shotgun (WGS) entry which is preliminary data.</text>
</comment>
<protein>
    <submittedName>
        <fullName evidence="8">D-2-hydroxyacid dehydrogenase family protein</fullName>
    </submittedName>
</protein>
<dbReference type="CDD" id="cd12169">
    <property type="entry name" value="PGDH_like_1"/>
    <property type="match status" value="1"/>
</dbReference>
<dbReference type="Pfam" id="PF02826">
    <property type="entry name" value="2-Hacid_dh_C"/>
    <property type="match status" value="1"/>
</dbReference>
<dbReference type="InterPro" id="IPR029753">
    <property type="entry name" value="D-isomer_DH_CS"/>
</dbReference>